<dbReference type="AlphaFoldDB" id="A0A9W6RFJ6"/>
<dbReference type="Gene3D" id="3.10.450.50">
    <property type="match status" value="1"/>
</dbReference>
<accession>A0A9W6RFJ6</accession>
<dbReference type="SUPFAM" id="SSF54427">
    <property type="entry name" value="NTF2-like"/>
    <property type="match status" value="1"/>
</dbReference>
<evidence type="ECO:0000313" key="2">
    <source>
        <dbReference type="EMBL" id="GLY72985.1"/>
    </source>
</evidence>
<organism evidence="2 3">
    <name type="scientific">Actinoallomurus iriomotensis</name>
    <dbReference type="NCBI Taxonomy" id="478107"/>
    <lineage>
        <taxon>Bacteria</taxon>
        <taxon>Bacillati</taxon>
        <taxon>Actinomycetota</taxon>
        <taxon>Actinomycetes</taxon>
        <taxon>Streptosporangiales</taxon>
        <taxon>Thermomonosporaceae</taxon>
        <taxon>Actinoallomurus</taxon>
    </lineage>
</organism>
<dbReference type="Proteomes" id="UP001165135">
    <property type="component" value="Unassembled WGS sequence"/>
</dbReference>
<comment type="caution">
    <text evidence="2">The sequence shown here is derived from an EMBL/GenBank/DDBJ whole genome shotgun (WGS) entry which is preliminary data.</text>
</comment>
<feature type="domain" description="YchJ-like middle NTF2-like" evidence="1">
    <location>
        <begin position="35"/>
        <end position="128"/>
    </location>
</feature>
<gene>
    <name evidence="2" type="ORF">Airi01_012520</name>
</gene>
<reference evidence="2" key="1">
    <citation type="submission" date="2023-03" db="EMBL/GenBank/DDBJ databases">
        <title>Actinoallomurus iriomotensis NBRC 103681.</title>
        <authorList>
            <person name="Ichikawa N."/>
            <person name="Sato H."/>
            <person name="Tonouchi N."/>
        </authorList>
    </citation>
    <scope>NUCLEOTIDE SEQUENCE</scope>
    <source>
        <strain evidence="2">NBRC 103681</strain>
    </source>
</reference>
<evidence type="ECO:0000313" key="3">
    <source>
        <dbReference type="Proteomes" id="UP001165135"/>
    </source>
</evidence>
<evidence type="ECO:0000259" key="1">
    <source>
        <dbReference type="Pfam" id="PF17775"/>
    </source>
</evidence>
<name>A0A9W6RFJ6_9ACTN</name>
<protein>
    <submittedName>
        <fullName evidence="2">UPF0225 protein</fullName>
    </submittedName>
</protein>
<sequence>MPGSDSSNVNCVCGLPAPYDDCCGRFHRGDANAPTAERLMRSRFSAFGVQDEAYLLRTWHPSTRPPRIDFDPALRWQRLEILATTGGRLLDTEGTVRFRAHFVRRKRPGALEENSRFVLHDGAWLYVTALP</sequence>
<dbReference type="EMBL" id="BSTJ01000001">
    <property type="protein sequence ID" value="GLY72985.1"/>
    <property type="molecule type" value="Genomic_DNA"/>
</dbReference>
<dbReference type="InterPro" id="IPR048469">
    <property type="entry name" value="YchJ-like_M"/>
</dbReference>
<dbReference type="Pfam" id="PF17775">
    <property type="entry name" value="YchJ_M-like"/>
    <property type="match status" value="1"/>
</dbReference>
<proteinExistence type="predicted"/>
<dbReference type="InterPro" id="IPR032710">
    <property type="entry name" value="NTF2-like_dom_sf"/>
</dbReference>